<sequence length="224" mass="25539">MKKVYRVCLPFFIFLLLFSCGTIRRNETERQAGFHERQFKTGDLLFAYDPRGNAITAVTSGYHGLKIDHVGFVVKQKDTVFVAEAISSKGVTLTPLADFLAHNTMQDEHYPSVVRGRLRVKFNETVLRKRLNHYLGLPYDSLYMPDDSAMYCSELVQKCFVLTDGKTVFPTIPMSFHDADGHITPYWKAFYARHGQSVPEGMPGTNPGQLSREKVVHIRLSRVF</sequence>
<dbReference type="KEGG" id="poc:NCTC13071_00431"/>
<dbReference type="Proteomes" id="UP000274578">
    <property type="component" value="Chromosome 1"/>
</dbReference>
<dbReference type="SUPFAM" id="SSF54001">
    <property type="entry name" value="Cysteine proteinases"/>
    <property type="match status" value="1"/>
</dbReference>
<name>A0A3S4V8A2_9BACT</name>
<accession>A0A3S4V8A2</accession>
<dbReference type="Pfam" id="PF05708">
    <property type="entry name" value="Peptidase_C92"/>
    <property type="match status" value="1"/>
</dbReference>
<dbReference type="InterPro" id="IPR038765">
    <property type="entry name" value="Papain-like_cys_pep_sf"/>
</dbReference>
<evidence type="ECO:0000313" key="1">
    <source>
        <dbReference type="EMBL" id="VEH14454.1"/>
    </source>
</evidence>
<dbReference type="AlphaFoldDB" id="A0A3S4V8A2"/>
<gene>
    <name evidence="1" type="ORF">NCTC13071_00431</name>
</gene>
<dbReference type="RefSeq" id="WP_025879559.1">
    <property type="nucleotide sequence ID" value="NZ_LR134384.1"/>
</dbReference>
<evidence type="ECO:0000313" key="2">
    <source>
        <dbReference type="Proteomes" id="UP000274578"/>
    </source>
</evidence>
<dbReference type="Gene3D" id="3.90.1720.10">
    <property type="entry name" value="endopeptidase domain like (from Nostoc punctiforme)"/>
    <property type="match status" value="1"/>
</dbReference>
<proteinExistence type="predicted"/>
<organism evidence="1 2">
    <name type="scientific">Segatella oris</name>
    <dbReference type="NCBI Taxonomy" id="28135"/>
    <lineage>
        <taxon>Bacteria</taxon>
        <taxon>Pseudomonadati</taxon>
        <taxon>Bacteroidota</taxon>
        <taxon>Bacteroidia</taxon>
        <taxon>Bacteroidales</taxon>
        <taxon>Prevotellaceae</taxon>
        <taxon>Segatella</taxon>
    </lineage>
</organism>
<dbReference type="InterPro" id="IPR024453">
    <property type="entry name" value="Peptidase_C92"/>
</dbReference>
<reference evidence="1 2" key="1">
    <citation type="submission" date="2018-12" db="EMBL/GenBank/DDBJ databases">
        <authorList>
            <consortium name="Pathogen Informatics"/>
        </authorList>
    </citation>
    <scope>NUCLEOTIDE SEQUENCE [LARGE SCALE GENOMIC DNA]</scope>
    <source>
        <strain evidence="1 2">NCTC13071</strain>
    </source>
</reference>
<protein>
    <submittedName>
        <fullName evidence="1">Orthopoxvirus protein of uncharacterized function (DUF830)</fullName>
    </submittedName>
</protein>
<dbReference type="EMBL" id="LR134384">
    <property type="protein sequence ID" value="VEH14454.1"/>
    <property type="molecule type" value="Genomic_DNA"/>
</dbReference>
<dbReference type="GeneID" id="85011343"/>
<dbReference type="PROSITE" id="PS51257">
    <property type="entry name" value="PROKAR_LIPOPROTEIN"/>
    <property type="match status" value="1"/>
</dbReference>